<dbReference type="SUPFAM" id="SSF48239">
    <property type="entry name" value="Terpenoid cyclases/Protein prenyltransferases"/>
    <property type="match status" value="1"/>
</dbReference>
<dbReference type="InterPro" id="IPR008930">
    <property type="entry name" value="Terpenoid_cyclase/PrenylTrfase"/>
</dbReference>
<keyword evidence="2" id="KW-0732">Signal</keyword>
<dbReference type="PANTHER" id="PTHR40094">
    <property type="entry name" value="ALPHA-2-MACROGLOBULIN HOMOLOG"/>
    <property type="match status" value="1"/>
</dbReference>
<evidence type="ECO:0000259" key="5">
    <source>
        <dbReference type="SMART" id="SM01360"/>
    </source>
</evidence>
<proteinExistence type="inferred from homology"/>
<dbReference type="Pfam" id="PF00207">
    <property type="entry name" value="A2M"/>
    <property type="match status" value="1"/>
</dbReference>
<evidence type="ECO:0000259" key="4">
    <source>
        <dbReference type="SMART" id="SM01359"/>
    </source>
</evidence>
<feature type="transmembrane region" description="Helical" evidence="3">
    <location>
        <begin position="68"/>
        <end position="87"/>
    </location>
</feature>
<feature type="transmembrane region" description="Helical" evidence="3">
    <location>
        <begin position="12"/>
        <end position="33"/>
    </location>
</feature>
<dbReference type="SMART" id="SM01359">
    <property type="entry name" value="A2M_N_2"/>
    <property type="match status" value="1"/>
</dbReference>
<dbReference type="InterPro" id="IPR021868">
    <property type="entry name" value="Alpha_2_Macroglob_MG3"/>
</dbReference>
<dbReference type="SMART" id="SM01360">
    <property type="entry name" value="A2M"/>
    <property type="match status" value="1"/>
</dbReference>
<gene>
    <name evidence="6" type="ORF">CYG68_08020</name>
</gene>
<dbReference type="InterPro" id="IPR002890">
    <property type="entry name" value="MG2"/>
</dbReference>
<dbReference type="Pfam" id="PF11974">
    <property type="entry name" value="bMG3"/>
    <property type="match status" value="1"/>
</dbReference>
<name>A0A8I0PYG2_MORMO</name>
<reference evidence="6" key="1">
    <citation type="submission" date="2017-12" db="EMBL/GenBank/DDBJ databases">
        <title>Genome sequencing and analysis.</title>
        <authorList>
            <person name="Huang Y.-T."/>
        </authorList>
    </citation>
    <scope>NUCLEOTIDE SEQUENCE</scope>
    <source>
        <strain evidence="6">VGH116</strain>
    </source>
</reference>
<dbReference type="Pfam" id="PF01835">
    <property type="entry name" value="MG2"/>
    <property type="match status" value="1"/>
</dbReference>
<keyword evidence="3" id="KW-1133">Transmembrane helix</keyword>
<dbReference type="Pfam" id="PF17972">
    <property type="entry name" value="bMG5"/>
    <property type="match status" value="1"/>
</dbReference>
<dbReference type="Gene3D" id="2.60.40.1930">
    <property type="match status" value="1"/>
</dbReference>
<dbReference type="EMBL" id="PKLF01000006">
    <property type="protein sequence ID" value="MBE8612367.1"/>
    <property type="molecule type" value="Genomic_DNA"/>
</dbReference>
<dbReference type="RefSeq" id="WP_193829676.1">
    <property type="nucleotide sequence ID" value="NZ_PKLF01000006.1"/>
</dbReference>
<evidence type="ECO:0000256" key="2">
    <source>
        <dbReference type="ARBA" id="ARBA00022729"/>
    </source>
</evidence>
<organism evidence="6 7">
    <name type="scientific">Morganella morganii</name>
    <name type="common">Proteus morganii</name>
    <dbReference type="NCBI Taxonomy" id="582"/>
    <lineage>
        <taxon>Bacteria</taxon>
        <taxon>Pseudomonadati</taxon>
        <taxon>Pseudomonadota</taxon>
        <taxon>Gammaproteobacteria</taxon>
        <taxon>Enterobacterales</taxon>
        <taxon>Morganellaceae</taxon>
        <taxon>Morganella</taxon>
    </lineage>
</organism>
<evidence type="ECO:0000256" key="1">
    <source>
        <dbReference type="ARBA" id="ARBA00010556"/>
    </source>
</evidence>
<sequence length="1971" mass="219557">MDVLRFILRLPFILLRLAARSLVYLFTLLGFLLRPFTGRIRWAVPGWVTFAGNQLARLERGVNRYPKTISALLLLTAAVAAGSYYTWHWYQNKPKPVDVAPLVVQDISASVQRPSAVNYNRDDNSAQIVVVTFSRSAAPVTLIGKPVTAGITLTPATEGEWQWRNDRKLVFTAKKTFPMGKTYTVDMDAKTLLAPQVALTEKQKTFTTPEFYYRGGRAEFYQDPQDPMKKHAIIGLTFNAPADVKNLESRLSMTRDGKPVPYTVTYDDKKLKAWIHSGQLALNDTDSEVLLTVRAGVGAAVPANTTDKDETFRVIVPNRYSLDVTGIDSQLVESDDGKDRRALIVSFSDPVNEKQITKAVRARLLPEKHPDYNSEGIYDDWKSDDISEKVIALSEPVTLTPDDSEQENQAAFSFSYNAPANRWLLVEITGGMSSAGGYYLKTSRYLPVRIPDYPKTLRFMSDGALLSMKGEKQITVAARNFPGLQLDVKRVIPGQLQHIVSFKDKNFTSTDFNRLSDEYFTEHFTYQTALSAANPGDIQYKGIDLSKYLSADPSAKRGIFLLSLRAWDPAKPAEAPEAESYDEGDEDYEEDAVLDSRFVVVTDMGIIAKSSPDGSRDVFVQSVYTGEPVSGAKVSVVAKNGTTLLSRTTGSDGHAPFPPLHDFRNEQMAVMFLAEKEGDVSFLPVNAWYDRQPDFSRFDIYGDETPEDPRTLSSYLFSDRGIYRPGETFHAGLITRTYDWKTPLTGIPLRAEIRDPRDTLMHSQQIILDATGFSELSYTTSENSPTGDWNIYLYLEGKDENDLRLLGTTTVVVKEFEPDSMKVALKLTPDRQQGWVKPDELQAAVDVQNLFGTPAQNRRIATKMTMRPVYPSFTQYPDYRFYENSRSTDNFETQLEERTTDENGAAPLALGLENYAEATYQLQLFTEAFEPGSGRSVTAAARVLVSPHDSLVGIKADGDTDYISKDAVRMLNLIAVDPSLTRIEKSNLKLVLLEQKYISVLMRQPSGVFKYQSRLKETRIDEQPLTISSAGTDITLNTSKPGHFILQAEDADGNVLNRTDYTVAGNANITRSLDRNAELQLTLNKEEYKPGEEIEIAVSAPYTGSGIITIERDKVYQWVWFRADTTNSVQKIRVPAELTGNGYVNVQFVRDINSDEIFMSPLSFGVQPFRVSHEAFNAGITLTSPDVMKPGENLAVHVKTTSPQNVVVFAIDEGILQVARYRLKDPLDYFFRKRALEVKSTQILDLILPEFSKMMALTAAPGGDAGEGIDLHLNPFKRKRDEPVAYWSGITAVDGDAVFNYQVPDYFNGKIRVMAVSVSPDRIGHTQSSTTVRDDFVLTPNIPAMVSPGDEFDVSLGIANNLTGLNGEAVPLDVTVSADPALEITGSSHEQITLGEKKETVLSFRLKANALPGTADITFRVTSGDKSAVRTQNLSVRPASAYRTRSSLGRMDGKQQRVTALRQMFDNYAKRDARVSYSPMVMSEALSQYLDNYPYNCSEQITSRAIPLLFSQRNPEISTLQSQTEIRKQLQQTMTTLLTRQNGQGGIGEWQAMPETDPFVTLYVVQFLLEAQDAGYPVQESLLGSANIYLKKVAANPMLNTQDDLRMRAFAVYLLTRQGEVTTGLLAEVQTQMQSSYPDSWQDDPGALYLAASYKMLKMDKQADMMLAPTWKALNSAYSKAWWTRSYLDPLVQDSTRLYLIVRHFPEKVSAIPPQLLENMVLRFKDERYTTYSAAMSILAMEYYSRHMQQSGAQAGELTISVLKGTEAPEVISVMKNASATGKFSDGVSEIRFDNPSDNPAWYVVTESGFDRTPPQAAVAKGLEISRDYLNEKGEVITSAAQGEKVYVRLHIRANARQGLNNIVVADLLPGGFEVVRQDPEAADSLQLSQFPFSSGRRWVPDFSDAREDRVLIYGSAAADSQEFIYQIKPVNTGRFIIPPAFGEAMYDREIQAQSAAAGVFTVLPPAADKP</sequence>
<dbReference type="InterPro" id="IPR051802">
    <property type="entry name" value="YfhM-like"/>
</dbReference>
<dbReference type="PANTHER" id="PTHR40094:SF1">
    <property type="entry name" value="UBIQUITIN DOMAIN-CONTAINING PROTEIN"/>
    <property type="match status" value="1"/>
</dbReference>
<dbReference type="GO" id="GO:0004866">
    <property type="term" value="F:endopeptidase inhibitor activity"/>
    <property type="evidence" value="ECO:0007669"/>
    <property type="project" value="InterPro"/>
</dbReference>
<comment type="caution">
    <text evidence="6">The sequence shown here is derived from an EMBL/GenBank/DDBJ whole genome shotgun (WGS) entry which is preliminary data.</text>
</comment>
<dbReference type="InterPro" id="IPR041246">
    <property type="entry name" value="Bact_MG10"/>
</dbReference>
<protein>
    <recommendedName>
        <fullName evidence="8">Alpha-2-macroglobulin family protein</fullName>
    </recommendedName>
</protein>
<evidence type="ECO:0000256" key="3">
    <source>
        <dbReference type="SAM" id="Phobius"/>
    </source>
</evidence>
<evidence type="ECO:0000313" key="6">
    <source>
        <dbReference type="EMBL" id="MBE8612367.1"/>
    </source>
</evidence>
<dbReference type="CDD" id="cd02891">
    <property type="entry name" value="A2M_like"/>
    <property type="match status" value="1"/>
</dbReference>
<dbReference type="Gene3D" id="1.50.10.20">
    <property type="match status" value="1"/>
</dbReference>
<evidence type="ECO:0000313" key="7">
    <source>
        <dbReference type="Proteomes" id="UP000650477"/>
    </source>
</evidence>
<dbReference type="Proteomes" id="UP000650477">
    <property type="component" value="Unassembled WGS sequence"/>
</dbReference>
<dbReference type="InterPro" id="IPR001599">
    <property type="entry name" value="Macroglobln_a2"/>
</dbReference>
<dbReference type="Pfam" id="PF07703">
    <property type="entry name" value="A2M_BRD"/>
    <property type="match status" value="1"/>
</dbReference>
<comment type="similarity">
    <text evidence="1">Belongs to the protease inhibitor I39 (alpha-2-macroglobulin) family. Bacterial alpha-2-macroglobulin subfamily.</text>
</comment>
<dbReference type="Pfam" id="PF17973">
    <property type="entry name" value="bMG10"/>
    <property type="match status" value="1"/>
</dbReference>
<feature type="domain" description="Alpha-2-macroglobulin bait region" evidence="4">
    <location>
        <begin position="1079"/>
        <end position="1218"/>
    </location>
</feature>
<dbReference type="Gene3D" id="2.60.40.3710">
    <property type="match status" value="1"/>
</dbReference>
<keyword evidence="3" id="KW-0812">Transmembrane</keyword>
<accession>A0A8I0PYG2</accession>
<evidence type="ECO:0008006" key="8">
    <source>
        <dbReference type="Google" id="ProtNLM"/>
    </source>
</evidence>
<dbReference type="InterPro" id="IPR041203">
    <property type="entry name" value="Bact_A2M_MG5"/>
</dbReference>
<feature type="domain" description="Alpha-2-macroglobulin" evidence="5">
    <location>
        <begin position="1284"/>
        <end position="1376"/>
    </location>
</feature>
<keyword evidence="3" id="KW-0472">Membrane</keyword>
<dbReference type="InterPro" id="IPR011625">
    <property type="entry name" value="A2M_N_BRD"/>
</dbReference>